<keyword evidence="3 5" id="KW-1133">Transmembrane helix</keyword>
<keyword evidence="7" id="KW-1185">Reference proteome</keyword>
<dbReference type="PANTHER" id="PTHR23510">
    <property type="entry name" value="INNER MEMBRANE TRANSPORT PROTEIN YAJR"/>
    <property type="match status" value="1"/>
</dbReference>
<evidence type="ECO:0000256" key="2">
    <source>
        <dbReference type="ARBA" id="ARBA00022692"/>
    </source>
</evidence>
<dbReference type="InterPro" id="IPR051068">
    <property type="entry name" value="MFS_Domain-Containing_Protein"/>
</dbReference>
<sequence>MPLVAGRVIAFIGCCLYLCVEFLPTGRRYLMLACYFLFGVAISSSTVLRAYIAAVSSPDDRARAYSAFVVASMLSVVVGPVCQLAFSNMPYPGYVIIENALKFHIYSAPIWVASLTNFVSIAIIIYGLKDVHVAEKLEKKSVNELSIKVLKEKIKAVTSMNLPWGLIFLCWLEKMIAQLSIVTLST</sequence>
<feature type="transmembrane region" description="Helical" evidence="5">
    <location>
        <begin position="106"/>
        <end position="128"/>
    </location>
</feature>
<accession>A0A3P6QW82</accession>
<feature type="transmembrane region" description="Helical" evidence="5">
    <location>
        <begin position="64"/>
        <end position="86"/>
    </location>
</feature>
<dbReference type="GO" id="GO:0022857">
    <property type="term" value="F:transmembrane transporter activity"/>
    <property type="evidence" value="ECO:0007669"/>
    <property type="project" value="InterPro"/>
</dbReference>
<comment type="subcellular location">
    <subcellularLocation>
        <location evidence="1">Membrane</location>
        <topology evidence="1">Multi-pass membrane protein</topology>
    </subcellularLocation>
</comment>
<dbReference type="GO" id="GO:0005765">
    <property type="term" value="C:lysosomal membrane"/>
    <property type="evidence" value="ECO:0007669"/>
    <property type="project" value="TreeGrafter"/>
</dbReference>
<dbReference type="Proteomes" id="UP000271889">
    <property type="component" value="Unassembled WGS sequence"/>
</dbReference>
<evidence type="ECO:0000256" key="5">
    <source>
        <dbReference type="SAM" id="Phobius"/>
    </source>
</evidence>
<evidence type="ECO:0000313" key="7">
    <source>
        <dbReference type="Proteomes" id="UP000271889"/>
    </source>
</evidence>
<reference evidence="6 7" key="1">
    <citation type="submission" date="2018-11" db="EMBL/GenBank/DDBJ databases">
        <authorList>
            <consortium name="Pathogen Informatics"/>
        </authorList>
    </citation>
    <scope>NUCLEOTIDE SEQUENCE [LARGE SCALE GENOMIC DNA]</scope>
</reference>
<name>A0A3P6QW82_CYLGO</name>
<keyword evidence="4 5" id="KW-0472">Membrane</keyword>
<evidence type="ECO:0000256" key="1">
    <source>
        <dbReference type="ARBA" id="ARBA00004141"/>
    </source>
</evidence>
<evidence type="ECO:0000256" key="4">
    <source>
        <dbReference type="ARBA" id="ARBA00023136"/>
    </source>
</evidence>
<evidence type="ECO:0000313" key="6">
    <source>
        <dbReference type="EMBL" id="VDK53199.1"/>
    </source>
</evidence>
<feature type="transmembrane region" description="Helical" evidence="5">
    <location>
        <begin position="29"/>
        <end position="52"/>
    </location>
</feature>
<gene>
    <name evidence="6" type="ORF">CGOC_LOCUS2610</name>
</gene>
<feature type="transmembrane region" description="Helical" evidence="5">
    <location>
        <begin position="7"/>
        <end position="23"/>
    </location>
</feature>
<dbReference type="EMBL" id="UYRV01005958">
    <property type="protein sequence ID" value="VDK53199.1"/>
    <property type="molecule type" value="Genomic_DNA"/>
</dbReference>
<dbReference type="SUPFAM" id="SSF103473">
    <property type="entry name" value="MFS general substrate transporter"/>
    <property type="match status" value="1"/>
</dbReference>
<dbReference type="Pfam" id="PF07690">
    <property type="entry name" value="MFS_1"/>
    <property type="match status" value="1"/>
</dbReference>
<evidence type="ECO:0000256" key="3">
    <source>
        <dbReference type="ARBA" id="ARBA00022989"/>
    </source>
</evidence>
<dbReference type="PANTHER" id="PTHR23510:SF73">
    <property type="entry name" value="MFS DOMAIN-CONTAINING PROTEIN"/>
    <property type="match status" value="1"/>
</dbReference>
<dbReference type="InterPro" id="IPR011701">
    <property type="entry name" value="MFS"/>
</dbReference>
<protein>
    <recommendedName>
        <fullName evidence="8">Major facilitator superfamily (MFS) profile domain-containing protein</fullName>
    </recommendedName>
</protein>
<proteinExistence type="predicted"/>
<dbReference type="Gene3D" id="1.20.1250.20">
    <property type="entry name" value="MFS general substrate transporter like domains"/>
    <property type="match status" value="1"/>
</dbReference>
<dbReference type="InterPro" id="IPR036259">
    <property type="entry name" value="MFS_trans_sf"/>
</dbReference>
<keyword evidence="2 5" id="KW-0812">Transmembrane</keyword>
<organism evidence="6 7">
    <name type="scientific">Cylicostephanus goldi</name>
    <name type="common">Nematode worm</name>
    <dbReference type="NCBI Taxonomy" id="71465"/>
    <lineage>
        <taxon>Eukaryota</taxon>
        <taxon>Metazoa</taxon>
        <taxon>Ecdysozoa</taxon>
        <taxon>Nematoda</taxon>
        <taxon>Chromadorea</taxon>
        <taxon>Rhabditida</taxon>
        <taxon>Rhabditina</taxon>
        <taxon>Rhabditomorpha</taxon>
        <taxon>Strongyloidea</taxon>
        <taxon>Strongylidae</taxon>
        <taxon>Cylicostephanus</taxon>
    </lineage>
</organism>
<dbReference type="AlphaFoldDB" id="A0A3P6QW82"/>
<evidence type="ECO:0008006" key="8">
    <source>
        <dbReference type="Google" id="ProtNLM"/>
    </source>
</evidence>
<dbReference type="OrthoDB" id="370281at2759"/>